<name>A0A239FVH0_9RHOB</name>
<dbReference type="InterPro" id="IPR048951">
    <property type="entry name" value="Ppx_C"/>
</dbReference>
<gene>
    <name evidence="3" type="ORF">SAMN05421757_102853</name>
</gene>
<dbReference type="PANTHER" id="PTHR30005:SF0">
    <property type="entry name" value="RETROGRADE REGULATION PROTEIN 2"/>
    <property type="match status" value="1"/>
</dbReference>
<sequence length="506" mass="55174">MDDPRVIEIDTDRVLSHRPVHYGIIDLGSNSIRLVVYDDLGRAPFPRFNEKSLAALGAGLDDDGRFTRKAIDNALAAIRRFDAIAKAMDVPQVDILATEATRKAKNGDDLVSAIRAETGMEPRVISGEDEAYYSTLGVISGFFQPRGLVGDIGGGSLEVAEVLGDCVGDRRASMPLGALPVRAMLEDGIDAAKKQIDDILDGALPPMLTEPVFYAVGGGWRALARVHIAMTNHPISVPHGYEMPAKELSSLAKKIAKMSTDEIAALPDVPGRRVETLAASALVLWRVFRKLKPERAVFSAFGLREGWLYSQLGEAEQYRDPLVEGALAIGLPVARVPKFSEALGNWTADLFPGETQSERRVRLAVCALTDIAWRDHQKVRAMDSFLRLLEFPFIGISHGERAFLAVSVMARYGGKVDEQIKDRLSGILSRNDLQRAEILGRALLLGHRFSASVPEILEKSRLRIEADAVRLEVLEDASVPDSDAVQSRLKQLAKVAGIEGAEVVSE</sequence>
<dbReference type="EMBL" id="FZOY01000002">
    <property type="protein sequence ID" value="SNS60869.1"/>
    <property type="molecule type" value="Genomic_DNA"/>
</dbReference>
<evidence type="ECO:0000259" key="2">
    <source>
        <dbReference type="Pfam" id="PF21697"/>
    </source>
</evidence>
<dbReference type="Pfam" id="PF21697">
    <property type="entry name" value="Ppx_C"/>
    <property type="match status" value="1"/>
</dbReference>
<organism evidence="3 4">
    <name type="scientific">Tropicimonas sediminicola</name>
    <dbReference type="NCBI Taxonomy" id="1031541"/>
    <lineage>
        <taxon>Bacteria</taxon>
        <taxon>Pseudomonadati</taxon>
        <taxon>Pseudomonadota</taxon>
        <taxon>Alphaproteobacteria</taxon>
        <taxon>Rhodobacterales</taxon>
        <taxon>Roseobacteraceae</taxon>
        <taxon>Tropicimonas</taxon>
    </lineage>
</organism>
<dbReference type="Gene3D" id="3.30.420.150">
    <property type="entry name" value="Exopolyphosphatase. Domain 2"/>
    <property type="match status" value="1"/>
</dbReference>
<dbReference type="InterPro" id="IPR003695">
    <property type="entry name" value="Ppx_GppA_N"/>
</dbReference>
<dbReference type="Gene3D" id="3.30.420.40">
    <property type="match status" value="1"/>
</dbReference>
<keyword evidence="4" id="KW-1185">Reference proteome</keyword>
<dbReference type="SUPFAM" id="SSF53067">
    <property type="entry name" value="Actin-like ATPase domain"/>
    <property type="match status" value="2"/>
</dbReference>
<dbReference type="GO" id="GO:0016462">
    <property type="term" value="F:pyrophosphatase activity"/>
    <property type="evidence" value="ECO:0007669"/>
    <property type="project" value="TreeGrafter"/>
</dbReference>
<protein>
    <submittedName>
        <fullName evidence="3">Exopolyphosphatase / guanosine-5'-triphosphate,3'-diphosphate pyrophosphatase</fullName>
    </submittedName>
</protein>
<dbReference type="InterPro" id="IPR050273">
    <property type="entry name" value="GppA/Ppx_hydrolase"/>
</dbReference>
<feature type="domain" description="Exopolyphosphatase C-terminal" evidence="2">
    <location>
        <begin position="333"/>
        <end position="498"/>
    </location>
</feature>
<dbReference type="PANTHER" id="PTHR30005">
    <property type="entry name" value="EXOPOLYPHOSPHATASE"/>
    <property type="match status" value="1"/>
</dbReference>
<reference evidence="3 4" key="1">
    <citation type="submission" date="2017-06" db="EMBL/GenBank/DDBJ databases">
        <authorList>
            <person name="Kim H.J."/>
            <person name="Triplett B.A."/>
        </authorList>
    </citation>
    <scope>NUCLEOTIDE SEQUENCE [LARGE SCALE GENOMIC DNA]</scope>
    <source>
        <strain evidence="3 4">DSM 29339</strain>
    </source>
</reference>
<evidence type="ECO:0000313" key="4">
    <source>
        <dbReference type="Proteomes" id="UP000198426"/>
    </source>
</evidence>
<evidence type="ECO:0000259" key="1">
    <source>
        <dbReference type="Pfam" id="PF02541"/>
    </source>
</evidence>
<dbReference type="AlphaFoldDB" id="A0A239FVH0"/>
<dbReference type="Proteomes" id="UP000198426">
    <property type="component" value="Unassembled WGS sequence"/>
</dbReference>
<feature type="domain" description="Ppx/GppA phosphatase N-terminal" evidence="1">
    <location>
        <begin position="48"/>
        <end position="313"/>
    </location>
</feature>
<dbReference type="InterPro" id="IPR043129">
    <property type="entry name" value="ATPase_NBD"/>
</dbReference>
<proteinExistence type="predicted"/>
<dbReference type="RefSeq" id="WP_089232538.1">
    <property type="nucleotide sequence ID" value="NZ_FZOY01000002.1"/>
</dbReference>
<evidence type="ECO:0000313" key="3">
    <source>
        <dbReference type="EMBL" id="SNS60869.1"/>
    </source>
</evidence>
<dbReference type="Pfam" id="PF02541">
    <property type="entry name" value="Ppx-GppA"/>
    <property type="match status" value="1"/>
</dbReference>
<dbReference type="OrthoDB" id="3698573at2"/>
<dbReference type="CDD" id="cd24052">
    <property type="entry name" value="ASKHA_NBD_HpPPX-GppA-like"/>
    <property type="match status" value="1"/>
</dbReference>
<accession>A0A239FVH0</accession>
<dbReference type="Gene3D" id="1.10.3210.10">
    <property type="entry name" value="Hypothetical protein af1432"/>
    <property type="match status" value="1"/>
</dbReference>